<dbReference type="CDD" id="cd16454">
    <property type="entry name" value="RING-H2_PA-TM-RING"/>
    <property type="match status" value="1"/>
</dbReference>
<dbReference type="OrthoDB" id="8062037at2759"/>
<dbReference type="EMBL" id="JAPZBS010000008">
    <property type="protein sequence ID" value="KAJ5364839.1"/>
    <property type="molecule type" value="Genomic_DNA"/>
</dbReference>
<dbReference type="InterPro" id="IPR052788">
    <property type="entry name" value="RING-type_E3_ligase_ATL"/>
</dbReference>
<dbReference type="PROSITE" id="PS50089">
    <property type="entry name" value="ZF_RING_2"/>
    <property type="match status" value="1"/>
</dbReference>
<reference evidence="7" key="1">
    <citation type="submission" date="2022-11" db="EMBL/GenBank/DDBJ databases">
        <authorList>
            <person name="Petersen C."/>
        </authorList>
    </citation>
    <scope>NUCLEOTIDE SEQUENCE</scope>
    <source>
        <strain evidence="7">IBT 29864</strain>
    </source>
</reference>
<dbReference type="GeneID" id="81442644"/>
<keyword evidence="2 4" id="KW-0863">Zinc-finger</keyword>
<protein>
    <submittedName>
        <fullName evidence="7">DNA damage-inducible protein 1</fullName>
    </submittedName>
</protein>
<feature type="domain" description="RING-type" evidence="6">
    <location>
        <begin position="127"/>
        <end position="169"/>
    </location>
</feature>
<evidence type="ECO:0000256" key="3">
    <source>
        <dbReference type="ARBA" id="ARBA00022833"/>
    </source>
</evidence>
<keyword evidence="5" id="KW-0472">Membrane</keyword>
<dbReference type="SUPFAM" id="SSF57850">
    <property type="entry name" value="RING/U-box"/>
    <property type="match status" value="1"/>
</dbReference>
<dbReference type="Gene3D" id="3.30.40.10">
    <property type="entry name" value="Zinc/RING finger domain, C3HC4 (zinc finger)"/>
    <property type="match status" value="1"/>
</dbReference>
<proteinExistence type="predicted"/>
<dbReference type="RefSeq" id="XP_056552465.1">
    <property type="nucleotide sequence ID" value="XM_056703465.1"/>
</dbReference>
<dbReference type="Pfam" id="PF13639">
    <property type="entry name" value="zf-RING_2"/>
    <property type="match status" value="1"/>
</dbReference>
<dbReference type="InterPro" id="IPR001841">
    <property type="entry name" value="Znf_RING"/>
</dbReference>
<dbReference type="PANTHER" id="PTHR45798">
    <property type="entry name" value="RING-H2 FINGER PROTEIN ATL61-RELATED-RELATED"/>
    <property type="match status" value="1"/>
</dbReference>
<evidence type="ECO:0000313" key="7">
    <source>
        <dbReference type="EMBL" id="KAJ5364839.1"/>
    </source>
</evidence>
<reference evidence="7" key="2">
    <citation type="journal article" date="2023" name="IMA Fungus">
        <title>Comparative genomic study of the Penicillium genus elucidates a diverse pangenome and 15 lateral gene transfer events.</title>
        <authorList>
            <person name="Petersen C."/>
            <person name="Sorensen T."/>
            <person name="Nielsen M.R."/>
            <person name="Sondergaard T.E."/>
            <person name="Sorensen J.L."/>
            <person name="Fitzpatrick D.A."/>
            <person name="Frisvad J.C."/>
            <person name="Nielsen K.L."/>
        </authorList>
    </citation>
    <scope>NUCLEOTIDE SEQUENCE</scope>
    <source>
        <strain evidence="7">IBT 29864</strain>
    </source>
</reference>
<dbReference type="InterPro" id="IPR011016">
    <property type="entry name" value="Znf_RING-CH"/>
</dbReference>
<dbReference type="SMART" id="SM00184">
    <property type="entry name" value="RING"/>
    <property type="match status" value="1"/>
</dbReference>
<evidence type="ECO:0000256" key="5">
    <source>
        <dbReference type="SAM" id="Phobius"/>
    </source>
</evidence>
<dbReference type="FunFam" id="3.30.40.10:FF:000388">
    <property type="entry name" value="Putative RING zinc finger domain superfamily protein"/>
    <property type="match status" value="1"/>
</dbReference>
<dbReference type="SMART" id="SM00744">
    <property type="entry name" value="RINGv"/>
    <property type="match status" value="1"/>
</dbReference>
<evidence type="ECO:0000256" key="4">
    <source>
        <dbReference type="PROSITE-ProRule" id="PRU00175"/>
    </source>
</evidence>
<keyword evidence="5" id="KW-1133">Transmembrane helix</keyword>
<accession>A0A9W9V220</accession>
<feature type="transmembrane region" description="Helical" evidence="5">
    <location>
        <begin position="39"/>
        <end position="61"/>
    </location>
</feature>
<evidence type="ECO:0000313" key="8">
    <source>
        <dbReference type="Proteomes" id="UP001147782"/>
    </source>
</evidence>
<name>A0A9W9V220_9EURO</name>
<organism evidence="7 8">
    <name type="scientific">Penicillium cataractarum</name>
    <dbReference type="NCBI Taxonomy" id="2100454"/>
    <lineage>
        <taxon>Eukaryota</taxon>
        <taxon>Fungi</taxon>
        <taxon>Dikarya</taxon>
        <taxon>Ascomycota</taxon>
        <taxon>Pezizomycotina</taxon>
        <taxon>Eurotiomycetes</taxon>
        <taxon>Eurotiomycetidae</taxon>
        <taxon>Eurotiales</taxon>
        <taxon>Aspergillaceae</taxon>
        <taxon>Penicillium</taxon>
    </lineage>
</organism>
<keyword evidence="1" id="KW-0479">Metal-binding</keyword>
<dbReference type="AlphaFoldDB" id="A0A9W9V220"/>
<keyword evidence="5" id="KW-0812">Transmembrane</keyword>
<dbReference type="PANTHER" id="PTHR45798:SF97">
    <property type="entry name" value="ALCOHOL-SENSITIVE RING FINGER PROTEIN 1"/>
    <property type="match status" value="1"/>
</dbReference>
<comment type="caution">
    <text evidence="7">The sequence shown here is derived from an EMBL/GenBank/DDBJ whole genome shotgun (WGS) entry which is preliminary data.</text>
</comment>
<keyword evidence="3" id="KW-0862">Zinc</keyword>
<evidence type="ECO:0000259" key="6">
    <source>
        <dbReference type="PROSITE" id="PS50089"/>
    </source>
</evidence>
<evidence type="ECO:0000256" key="2">
    <source>
        <dbReference type="ARBA" id="ARBA00022771"/>
    </source>
</evidence>
<gene>
    <name evidence="7" type="ORF">N7496_010552</name>
</gene>
<sequence length="229" mass="24978">MGSNYVRFASDIVSNTAMLSARSTSTATDGAGLSSAEKVTLYVIAAIVAVLITVGITIAVLRTQCHDGPWTAHSSGQPRQRSMTKALLKSIPLVQYDDENDALNGKARPANDSGKTTSIVETAMSMCAICTDEFVKNQLVRVLPCGHLFHQNCVDEWLVRRSRTCPTCRYELTPSGKSQTTEMAKNADDIEVGLPDVEARHTQPHGRLHRYLRSLRSTLRRDGNTSGSL</sequence>
<dbReference type="Proteomes" id="UP001147782">
    <property type="component" value="Unassembled WGS sequence"/>
</dbReference>
<dbReference type="GO" id="GO:0008270">
    <property type="term" value="F:zinc ion binding"/>
    <property type="evidence" value="ECO:0007669"/>
    <property type="project" value="UniProtKB-KW"/>
</dbReference>
<dbReference type="InterPro" id="IPR013083">
    <property type="entry name" value="Znf_RING/FYVE/PHD"/>
</dbReference>
<keyword evidence="8" id="KW-1185">Reference proteome</keyword>
<evidence type="ECO:0000256" key="1">
    <source>
        <dbReference type="ARBA" id="ARBA00022723"/>
    </source>
</evidence>